<keyword evidence="6" id="KW-1185">Reference proteome</keyword>
<organism evidence="5 6">
    <name type="scientific">Desulfosarcina widdelii</name>
    <dbReference type="NCBI Taxonomy" id="947919"/>
    <lineage>
        <taxon>Bacteria</taxon>
        <taxon>Pseudomonadati</taxon>
        <taxon>Thermodesulfobacteriota</taxon>
        <taxon>Desulfobacteria</taxon>
        <taxon>Desulfobacterales</taxon>
        <taxon>Desulfosarcinaceae</taxon>
        <taxon>Desulfosarcina</taxon>
    </lineage>
</organism>
<dbReference type="InterPro" id="IPR011711">
    <property type="entry name" value="GntR_C"/>
</dbReference>
<evidence type="ECO:0000259" key="4">
    <source>
        <dbReference type="PROSITE" id="PS50949"/>
    </source>
</evidence>
<reference evidence="5 6" key="1">
    <citation type="submission" date="2019-11" db="EMBL/GenBank/DDBJ databases">
        <title>Comparative genomics of hydrocarbon-degrading Desulfosarcina strains.</title>
        <authorList>
            <person name="Watanabe M."/>
            <person name="Kojima H."/>
            <person name="Fukui M."/>
        </authorList>
    </citation>
    <scope>NUCLEOTIDE SEQUENCE [LARGE SCALE GENOMIC DNA]</scope>
    <source>
        <strain evidence="5 6">PP31</strain>
    </source>
</reference>
<sequence length="237" mass="26723">MFKKTSQQRIFEDLVAQIEGAILDGRLKVGDKLPAQRDLVEMFQTSRGPLREALRVLEQKGLLDIKRGVSGGAIVKKPGMAPVAESLGLLVRHRKITLEELSEFREGVEGNVAAIAAQRAAPDDIRELGRLLDQAGEHVKSGVDGWEAFCRADNRIHVAIAKAAGNRVYEFVLRMVHDNIQQYYEAHPLKNRQFMQENYQDLCDIVAALKKRQATAVRSLMRSHVRRFNRYMKGGHP</sequence>
<dbReference type="PRINTS" id="PR00035">
    <property type="entry name" value="HTHGNTR"/>
</dbReference>
<dbReference type="InterPro" id="IPR036388">
    <property type="entry name" value="WH-like_DNA-bd_sf"/>
</dbReference>
<keyword evidence="2" id="KW-0238">DNA-binding</keyword>
<evidence type="ECO:0000313" key="6">
    <source>
        <dbReference type="Proteomes" id="UP000427769"/>
    </source>
</evidence>
<dbReference type="SUPFAM" id="SSF48008">
    <property type="entry name" value="GntR ligand-binding domain-like"/>
    <property type="match status" value="1"/>
</dbReference>
<evidence type="ECO:0000256" key="3">
    <source>
        <dbReference type="ARBA" id="ARBA00023163"/>
    </source>
</evidence>
<protein>
    <submittedName>
        <fullName evidence="5">GntR family transcriptional regulator</fullName>
    </submittedName>
</protein>
<evidence type="ECO:0000256" key="1">
    <source>
        <dbReference type="ARBA" id="ARBA00023015"/>
    </source>
</evidence>
<dbReference type="GO" id="GO:0003677">
    <property type="term" value="F:DNA binding"/>
    <property type="evidence" value="ECO:0007669"/>
    <property type="project" value="UniProtKB-KW"/>
</dbReference>
<evidence type="ECO:0000313" key="5">
    <source>
        <dbReference type="EMBL" id="BBO72900.1"/>
    </source>
</evidence>
<dbReference type="SUPFAM" id="SSF46785">
    <property type="entry name" value="Winged helix' DNA-binding domain"/>
    <property type="match status" value="1"/>
</dbReference>
<dbReference type="GO" id="GO:0003700">
    <property type="term" value="F:DNA-binding transcription factor activity"/>
    <property type="evidence" value="ECO:0007669"/>
    <property type="project" value="InterPro"/>
</dbReference>
<keyword evidence="3" id="KW-0804">Transcription</keyword>
<dbReference type="EMBL" id="AP021875">
    <property type="protein sequence ID" value="BBO72900.1"/>
    <property type="molecule type" value="Genomic_DNA"/>
</dbReference>
<dbReference type="Pfam" id="PF00392">
    <property type="entry name" value="GntR"/>
    <property type="match status" value="1"/>
</dbReference>
<dbReference type="InterPro" id="IPR036390">
    <property type="entry name" value="WH_DNA-bd_sf"/>
</dbReference>
<dbReference type="KEGG" id="dwd:DSCW_03170"/>
<dbReference type="Gene3D" id="1.10.10.10">
    <property type="entry name" value="Winged helix-like DNA-binding domain superfamily/Winged helix DNA-binding domain"/>
    <property type="match status" value="1"/>
</dbReference>
<dbReference type="PANTHER" id="PTHR43537">
    <property type="entry name" value="TRANSCRIPTIONAL REGULATOR, GNTR FAMILY"/>
    <property type="match status" value="1"/>
</dbReference>
<dbReference type="Proteomes" id="UP000427769">
    <property type="component" value="Chromosome"/>
</dbReference>
<feature type="domain" description="HTH gntR-type" evidence="4">
    <location>
        <begin position="8"/>
        <end position="78"/>
    </location>
</feature>
<name>A0A5K7YX44_9BACT</name>
<evidence type="ECO:0000256" key="2">
    <source>
        <dbReference type="ARBA" id="ARBA00023125"/>
    </source>
</evidence>
<dbReference type="PROSITE" id="PS50949">
    <property type="entry name" value="HTH_GNTR"/>
    <property type="match status" value="1"/>
</dbReference>
<dbReference type="AlphaFoldDB" id="A0A5K7YX44"/>
<dbReference type="Gene3D" id="1.20.120.530">
    <property type="entry name" value="GntR ligand-binding domain-like"/>
    <property type="match status" value="1"/>
</dbReference>
<dbReference type="InterPro" id="IPR000524">
    <property type="entry name" value="Tscrpt_reg_HTH_GntR"/>
</dbReference>
<accession>A0A5K7YX44</accession>
<dbReference type="SMART" id="SM00895">
    <property type="entry name" value="FCD"/>
    <property type="match status" value="1"/>
</dbReference>
<proteinExistence type="predicted"/>
<gene>
    <name evidence="5" type="ORF">DSCW_03170</name>
</gene>
<dbReference type="InterPro" id="IPR008920">
    <property type="entry name" value="TF_FadR/GntR_C"/>
</dbReference>
<dbReference type="CDD" id="cd07377">
    <property type="entry name" value="WHTH_GntR"/>
    <property type="match status" value="1"/>
</dbReference>
<dbReference type="Pfam" id="PF07729">
    <property type="entry name" value="FCD"/>
    <property type="match status" value="1"/>
</dbReference>
<dbReference type="SMART" id="SM00345">
    <property type="entry name" value="HTH_GNTR"/>
    <property type="match status" value="1"/>
</dbReference>
<dbReference type="RefSeq" id="WP_170302078.1">
    <property type="nucleotide sequence ID" value="NZ_AP021875.1"/>
</dbReference>
<keyword evidence="1" id="KW-0805">Transcription regulation</keyword>
<dbReference type="PANTHER" id="PTHR43537:SF49">
    <property type="entry name" value="TRANSCRIPTIONAL REGULATORY PROTEIN"/>
    <property type="match status" value="1"/>
</dbReference>